<name>A0A670KDH0_PODMU</name>
<proteinExistence type="inferred from homology"/>
<dbReference type="PROSITE" id="PS51257">
    <property type="entry name" value="PROKAR_LIPOPROTEIN"/>
    <property type="match status" value="1"/>
</dbReference>
<evidence type="ECO:0000256" key="4">
    <source>
        <dbReference type="ARBA" id="ARBA00022989"/>
    </source>
</evidence>
<reference evidence="7" key="2">
    <citation type="submission" date="2025-09" db="UniProtKB">
        <authorList>
            <consortium name="Ensembl"/>
        </authorList>
    </citation>
    <scope>IDENTIFICATION</scope>
</reference>
<reference evidence="7" key="1">
    <citation type="submission" date="2025-08" db="UniProtKB">
        <authorList>
            <consortium name="Ensembl"/>
        </authorList>
    </citation>
    <scope>IDENTIFICATION</scope>
</reference>
<dbReference type="GO" id="GO:0016020">
    <property type="term" value="C:membrane"/>
    <property type="evidence" value="ECO:0007669"/>
    <property type="project" value="UniProtKB-SubCell"/>
</dbReference>
<evidence type="ECO:0000256" key="2">
    <source>
        <dbReference type="ARBA" id="ARBA00007363"/>
    </source>
</evidence>
<evidence type="ECO:0000256" key="3">
    <source>
        <dbReference type="ARBA" id="ARBA00022692"/>
    </source>
</evidence>
<organism evidence="7 8">
    <name type="scientific">Podarcis muralis</name>
    <name type="common">Wall lizard</name>
    <name type="synonym">Lacerta muralis</name>
    <dbReference type="NCBI Taxonomy" id="64176"/>
    <lineage>
        <taxon>Eukaryota</taxon>
        <taxon>Metazoa</taxon>
        <taxon>Chordata</taxon>
        <taxon>Craniata</taxon>
        <taxon>Vertebrata</taxon>
        <taxon>Euteleostomi</taxon>
        <taxon>Lepidosauria</taxon>
        <taxon>Squamata</taxon>
        <taxon>Bifurcata</taxon>
        <taxon>Unidentata</taxon>
        <taxon>Episquamata</taxon>
        <taxon>Laterata</taxon>
        <taxon>Lacertibaenia</taxon>
        <taxon>Lacertidae</taxon>
        <taxon>Podarcis</taxon>
    </lineage>
</organism>
<evidence type="ECO:0000256" key="1">
    <source>
        <dbReference type="ARBA" id="ARBA00004167"/>
    </source>
</evidence>
<evidence type="ECO:0000313" key="7">
    <source>
        <dbReference type="Ensembl" id="ENSPMRP00000034420.1"/>
    </source>
</evidence>
<keyword evidence="3 6" id="KW-0812">Transmembrane</keyword>
<evidence type="ECO:0000313" key="8">
    <source>
        <dbReference type="Proteomes" id="UP000472272"/>
    </source>
</evidence>
<dbReference type="Pfam" id="PF06388">
    <property type="entry name" value="DUF1075"/>
    <property type="match status" value="1"/>
</dbReference>
<comment type="subcellular location">
    <subcellularLocation>
        <location evidence="1">Membrane</location>
        <topology evidence="1">Single-pass membrane protein</topology>
    </subcellularLocation>
</comment>
<keyword evidence="5 6" id="KW-0472">Membrane</keyword>
<accession>A0A670KDH0</accession>
<dbReference type="Ensembl" id="ENSPMRT00000036517.1">
    <property type="protein sequence ID" value="ENSPMRP00000034420.1"/>
    <property type="gene ID" value="ENSPMRG00000022351.1"/>
</dbReference>
<evidence type="ECO:0000256" key="6">
    <source>
        <dbReference type="SAM" id="Phobius"/>
    </source>
</evidence>
<evidence type="ECO:0000256" key="5">
    <source>
        <dbReference type="ARBA" id="ARBA00023136"/>
    </source>
</evidence>
<feature type="transmembrane region" description="Helical" evidence="6">
    <location>
        <begin position="12"/>
        <end position="30"/>
    </location>
</feature>
<keyword evidence="4 6" id="KW-1133">Transmembrane helix</keyword>
<comment type="similarity">
    <text evidence="2">Belongs to the UPF0389 family.</text>
</comment>
<dbReference type="PANTHER" id="PTHR13674:SF3">
    <property type="entry name" value="PROTEIN FAM162B"/>
    <property type="match status" value="1"/>
</dbReference>
<evidence type="ECO:0008006" key="9">
    <source>
        <dbReference type="Google" id="ProtNLM"/>
    </source>
</evidence>
<dbReference type="InterPro" id="IPR009432">
    <property type="entry name" value="DUF1075"/>
</dbReference>
<dbReference type="GeneTree" id="ENSGT00640000091497"/>
<protein>
    <recommendedName>
        <fullName evidence="9">Family with sequence similarity 162 member B</fullName>
    </recommendedName>
</protein>
<sequence>MLDAARNKARVKACYIMIALTIMACFAVIASDKRAVERHESFTSWNLAKKAKWREEAATRAEEKAK</sequence>
<keyword evidence="8" id="KW-1185">Reference proteome</keyword>
<dbReference type="PANTHER" id="PTHR13674">
    <property type="entry name" value="GROWTH AND TRANSFORMATION-DEPENDENT PROTEIN"/>
    <property type="match status" value="1"/>
</dbReference>
<dbReference type="Proteomes" id="UP000472272">
    <property type="component" value="Unplaced"/>
</dbReference>
<dbReference type="AlphaFoldDB" id="A0A670KDH0"/>